<name>A0A2T9XCF6_9CREN</name>
<sequence length="96" mass="10972">MKLSSKALEKLKSYGNYSISENGNDIIISYVTPSLLDASSIEGEDFRIVEIHCKKDNEGNLQILYAEIKNESNEVIRKMNLDELEPWIEYLESSDV</sequence>
<dbReference type="AlphaFoldDB" id="A0A2T9XCF6"/>
<evidence type="ECO:0000313" key="2">
    <source>
        <dbReference type="Proteomes" id="UP000245638"/>
    </source>
</evidence>
<evidence type="ECO:0000313" key="1">
    <source>
        <dbReference type="EMBL" id="PVU77692.1"/>
    </source>
</evidence>
<comment type="caution">
    <text evidence="1">The sequence shown here is derived from an EMBL/GenBank/DDBJ whole genome shotgun (WGS) entry which is preliminary data.</text>
</comment>
<protein>
    <submittedName>
        <fullName evidence="1">Uncharacterized protein</fullName>
    </submittedName>
</protein>
<dbReference type="Proteomes" id="UP000245638">
    <property type="component" value="Unassembled WGS sequence"/>
</dbReference>
<gene>
    <name evidence="1" type="ORF">DDW13_00380</name>
</gene>
<dbReference type="EMBL" id="QEFD01000015">
    <property type="protein sequence ID" value="PVU77692.1"/>
    <property type="molecule type" value="Genomic_DNA"/>
</dbReference>
<reference evidence="1 2" key="1">
    <citation type="journal article" date="2015" name="Appl. Environ. Microbiol.">
        <title>Nanoarchaeota, Their Sulfolobales Host, and Nanoarchaeota Virus Distribution across Yellowstone National Park Hot Springs.</title>
        <authorList>
            <person name="Munson-McGee J.H."/>
            <person name="Field E.K."/>
            <person name="Bateson M."/>
            <person name="Rooney C."/>
            <person name="Stepanauskas R."/>
            <person name="Young M.J."/>
        </authorList>
    </citation>
    <scope>NUCLEOTIDE SEQUENCE [LARGE SCALE GENOMIC DNA]</scope>
    <source>
        <strain evidence="1">SCGC AC-742_N10</strain>
    </source>
</reference>
<accession>A0A2T9XCF6</accession>
<organism evidence="1 2">
    <name type="scientific">Acidianus hospitalis</name>
    <dbReference type="NCBI Taxonomy" id="563177"/>
    <lineage>
        <taxon>Archaea</taxon>
        <taxon>Thermoproteota</taxon>
        <taxon>Thermoprotei</taxon>
        <taxon>Sulfolobales</taxon>
        <taxon>Sulfolobaceae</taxon>
        <taxon>Acidianus</taxon>
    </lineage>
</organism>
<proteinExistence type="predicted"/>